<sequence length="184" mass="20861">MKRSILTATFILICSALAAQPPMSGGRPQGGRGGGRPPMMNGQGQNQDSFMIMGMPEIPGLTLEQREKLGKEITNERKDISKLMQEKQQLKIDSENPGMAEKERQKLFGKMAKIDEKIKKKEERYDKKYRSILSEEQYDIFSASKKNIEFRGQGRPERGNRQQPPAQRPDDGGGRPDMPDEDMF</sequence>
<feature type="region of interest" description="Disordered" evidence="2">
    <location>
        <begin position="144"/>
        <end position="184"/>
    </location>
</feature>
<gene>
    <name evidence="4" type="ORF">ACFO6W_24245</name>
</gene>
<feature type="compositionally biased region" description="Basic and acidic residues" evidence="2">
    <location>
        <begin position="168"/>
        <end position="178"/>
    </location>
</feature>
<feature type="compositionally biased region" description="Gly residues" evidence="2">
    <location>
        <begin position="27"/>
        <end position="36"/>
    </location>
</feature>
<feature type="region of interest" description="Disordered" evidence="2">
    <location>
        <begin position="20"/>
        <end position="49"/>
    </location>
</feature>
<comment type="caution">
    <text evidence="4">The sequence shown here is derived from an EMBL/GenBank/DDBJ whole genome shotgun (WGS) entry which is preliminary data.</text>
</comment>
<evidence type="ECO:0000313" key="4">
    <source>
        <dbReference type="EMBL" id="MFC4676798.1"/>
    </source>
</evidence>
<dbReference type="Proteomes" id="UP001596023">
    <property type="component" value="Unassembled WGS sequence"/>
</dbReference>
<evidence type="ECO:0008006" key="6">
    <source>
        <dbReference type="Google" id="ProtNLM"/>
    </source>
</evidence>
<evidence type="ECO:0000313" key="5">
    <source>
        <dbReference type="Proteomes" id="UP001596023"/>
    </source>
</evidence>
<keyword evidence="1" id="KW-0175">Coiled coil</keyword>
<accession>A0ABV9L3A6</accession>
<name>A0ABV9L3A6_9BACT</name>
<evidence type="ECO:0000256" key="3">
    <source>
        <dbReference type="SAM" id="SignalP"/>
    </source>
</evidence>
<evidence type="ECO:0000256" key="2">
    <source>
        <dbReference type="SAM" id="MobiDB-lite"/>
    </source>
</evidence>
<feature type="compositionally biased region" description="Basic and acidic residues" evidence="2">
    <location>
        <begin position="146"/>
        <end position="160"/>
    </location>
</feature>
<reference evidence="5" key="1">
    <citation type="journal article" date="2019" name="Int. J. Syst. Evol. Microbiol.">
        <title>The Global Catalogue of Microorganisms (GCM) 10K type strain sequencing project: providing services to taxonomists for standard genome sequencing and annotation.</title>
        <authorList>
            <consortium name="The Broad Institute Genomics Platform"/>
            <consortium name="The Broad Institute Genome Sequencing Center for Infectious Disease"/>
            <person name="Wu L."/>
            <person name="Ma J."/>
        </authorList>
    </citation>
    <scope>NUCLEOTIDE SEQUENCE [LARGE SCALE GENOMIC DNA]</scope>
    <source>
        <strain evidence="5">CCUG 66188</strain>
    </source>
</reference>
<dbReference type="RefSeq" id="WP_380001377.1">
    <property type="nucleotide sequence ID" value="NZ_JBHSGN010000156.1"/>
</dbReference>
<evidence type="ECO:0000256" key="1">
    <source>
        <dbReference type="SAM" id="Coils"/>
    </source>
</evidence>
<feature type="chain" id="PRO_5045731390" description="Periplasmic heavy metal sensor" evidence="3">
    <location>
        <begin position="19"/>
        <end position="184"/>
    </location>
</feature>
<feature type="signal peptide" evidence="3">
    <location>
        <begin position="1"/>
        <end position="18"/>
    </location>
</feature>
<keyword evidence="5" id="KW-1185">Reference proteome</keyword>
<proteinExistence type="predicted"/>
<dbReference type="EMBL" id="JBHSGN010000156">
    <property type="protein sequence ID" value="MFC4676798.1"/>
    <property type="molecule type" value="Genomic_DNA"/>
</dbReference>
<keyword evidence="3" id="KW-0732">Signal</keyword>
<organism evidence="4 5">
    <name type="scientific">Dysgonomonas termitidis</name>
    <dbReference type="NCBI Taxonomy" id="1516126"/>
    <lineage>
        <taxon>Bacteria</taxon>
        <taxon>Pseudomonadati</taxon>
        <taxon>Bacteroidota</taxon>
        <taxon>Bacteroidia</taxon>
        <taxon>Bacteroidales</taxon>
        <taxon>Dysgonomonadaceae</taxon>
        <taxon>Dysgonomonas</taxon>
    </lineage>
</organism>
<feature type="coiled-coil region" evidence="1">
    <location>
        <begin position="66"/>
        <end position="124"/>
    </location>
</feature>
<protein>
    <recommendedName>
        <fullName evidence="6">Periplasmic heavy metal sensor</fullName>
    </recommendedName>
</protein>